<keyword evidence="1" id="KW-0472">Membrane</keyword>
<sequence length="215" mass="22246">MGSVAEQVTVMRTPSPRARKIAGLSSAPIAVLVAGVMVWQGSTAAFTATTRNAGNSWATGQVGLTDDDAGRAGFTVENLVPGQTGEKCILVTSNSTVAGEVRAYTQNLSGSAAGLEDHIDLRVERGTGGSFNSCDGFTPVPGALPAQSLSVLAQANRDYTTGGAVWATEGRAGESSTYRGTWTFDTEGLTQSQIDALQGSRVSVDLVWELQSNDA</sequence>
<reference evidence="3" key="1">
    <citation type="journal article" date="2019" name="Int. J. Syst. Evol. Microbiol.">
        <title>The Global Catalogue of Microorganisms (GCM) 10K type strain sequencing project: providing services to taxonomists for standard genome sequencing and annotation.</title>
        <authorList>
            <consortium name="The Broad Institute Genomics Platform"/>
            <consortium name="The Broad Institute Genome Sequencing Center for Infectious Disease"/>
            <person name="Wu L."/>
            <person name="Ma J."/>
        </authorList>
    </citation>
    <scope>NUCLEOTIDE SEQUENCE [LARGE SCALE GENOMIC DNA]</scope>
    <source>
        <strain evidence="3">JCM 14735</strain>
    </source>
</reference>
<keyword evidence="1" id="KW-0812">Transmembrane</keyword>
<evidence type="ECO:0000256" key="1">
    <source>
        <dbReference type="SAM" id="Phobius"/>
    </source>
</evidence>
<evidence type="ECO:0008006" key="4">
    <source>
        <dbReference type="Google" id="ProtNLM"/>
    </source>
</evidence>
<comment type="caution">
    <text evidence="2">The sequence shown here is derived from an EMBL/GenBank/DDBJ whole genome shotgun (WGS) entry which is preliminary data.</text>
</comment>
<keyword evidence="1" id="KW-1133">Transmembrane helix</keyword>
<evidence type="ECO:0000313" key="2">
    <source>
        <dbReference type="EMBL" id="GAA1747333.1"/>
    </source>
</evidence>
<organism evidence="2 3">
    <name type="scientific">Kocuria aegyptia</name>
    <dbReference type="NCBI Taxonomy" id="330943"/>
    <lineage>
        <taxon>Bacteria</taxon>
        <taxon>Bacillati</taxon>
        <taxon>Actinomycetota</taxon>
        <taxon>Actinomycetes</taxon>
        <taxon>Micrococcales</taxon>
        <taxon>Micrococcaceae</taxon>
        <taxon>Kocuria</taxon>
    </lineage>
</organism>
<dbReference type="EMBL" id="BAAAOA010000005">
    <property type="protein sequence ID" value="GAA1747333.1"/>
    <property type="molecule type" value="Genomic_DNA"/>
</dbReference>
<keyword evidence="3" id="KW-1185">Reference proteome</keyword>
<protein>
    <recommendedName>
        <fullName evidence="4">Camelysin metallo-endopeptidase</fullName>
    </recommendedName>
</protein>
<gene>
    <name evidence="2" type="ORF">GCM10009767_02610</name>
</gene>
<name>A0ABP4W7G4_9MICC</name>
<proteinExistence type="predicted"/>
<accession>A0ABP4W7G4</accession>
<evidence type="ECO:0000313" key="3">
    <source>
        <dbReference type="Proteomes" id="UP001501204"/>
    </source>
</evidence>
<dbReference type="Proteomes" id="UP001501204">
    <property type="component" value="Unassembled WGS sequence"/>
</dbReference>
<feature type="transmembrane region" description="Helical" evidence="1">
    <location>
        <begin position="21"/>
        <end position="39"/>
    </location>
</feature>